<feature type="compositionally biased region" description="Basic and acidic residues" evidence="1">
    <location>
        <begin position="124"/>
        <end position="134"/>
    </location>
</feature>
<proteinExistence type="predicted"/>
<evidence type="ECO:0000313" key="2">
    <source>
        <dbReference type="EMBL" id="KAL0000130.1"/>
    </source>
</evidence>
<dbReference type="EMBL" id="JAZDWU010000006">
    <property type="protein sequence ID" value="KAL0000130.1"/>
    <property type="molecule type" value="Genomic_DNA"/>
</dbReference>
<dbReference type="AlphaFoldDB" id="A0AAW2CTL5"/>
<organism evidence="2 3">
    <name type="scientific">Lithocarpus litseifolius</name>
    <dbReference type="NCBI Taxonomy" id="425828"/>
    <lineage>
        <taxon>Eukaryota</taxon>
        <taxon>Viridiplantae</taxon>
        <taxon>Streptophyta</taxon>
        <taxon>Embryophyta</taxon>
        <taxon>Tracheophyta</taxon>
        <taxon>Spermatophyta</taxon>
        <taxon>Magnoliopsida</taxon>
        <taxon>eudicotyledons</taxon>
        <taxon>Gunneridae</taxon>
        <taxon>Pentapetalae</taxon>
        <taxon>rosids</taxon>
        <taxon>fabids</taxon>
        <taxon>Fagales</taxon>
        <taxon>Fagaceae</taxon>
        <taxon>Lithocarpus</taxon>
    </lineage>
</organism>
<dbReference type="Gene3D" id="3.60.40.10">
    <property type="entry name" value="PPM-type phosphatase domain"/>
    <property type="match status" value="1"/>
</dbReference>
<dbReference type="InterPro" id="IPR036457">
    <property type="entry name" value="PPM-type-like_dom_sf"/>
</dbReference>
<evidence type="ECO:0000256" key="1">
    <source>
        <dbReference type="SAM" id="MobiDB-lite"/>
    </source>
</evidence>
<evidence type="ECO:0000313" key="3">
    <source>
        <dbReference type="Proteomes" id="UP001459277"/>
    </source>
</evidence>
<comment type="caution">
    <text evidence="2">The sequence shown here is derived from an EMBL/GenBank/DDBJ whole genome shotgun (WGS) entry which is preliminary data.</text>
</comment>
<evidence type="ECO:0008006" key="4">
    <source>
        <dbReference type="Google" id="ProtNLM"/>
    </source>
</evidence>
<gene>
    <name evidence="2" type="ORF">SO802_019732</name>
</gene>
<feature type="region of interest" description="Disordered" evidence="1">
    <location>
        <begin position="26"/>
        <end position="48"/>
    </location>
</feature>
<accession>A0AAW2CTL5</accession>
<sequence length="206" mass="23315">MKWTNLSASALSFGTTGGLQLKVDMETEQQRQPRLTVESENRGNHNEYRQRFQEHLVVQRSPSPARAMWRQRRHGPGHGAGAGRVLPLGSNRARRSLQPTRRVICRRRQRRRSVLGSARWHVRKKEEEEGHFGDSKGGSGNANEDDSEARTEPDNVQWVLGKAGEDRVNVVVSEEQGWLFVGIYDGFNGPDAPEFLMGKRTTTLDD</sequence>
<reference evidence="2 3" key="1">
    <citation type="submission" date="2024-01" db="EMBL/GenBank/DDBJ databases">
        <title>A telomere-to-telomere, gap-free genome of sweet tea (Lithocarpus litseifolius).</title>
        <authorList>
            <person name="Zhou J."/>
        </authorList>
    </citation>
    <scope>NUCLEOTIDE SEQUENCE [LARGE SCALE GENOMIC DNA]</scope>
    <source>
        <strain evidence="2">Zhou-2022a</strain>
        <tissue evidence="2">Leaf</tissue>
    </source>
</reference>
<feature type="region of interest" description="Disordered" evidence="1">
    <location>
        <begin position="116"/>
        <end position="153"/>
    </location>
</feature>
<keyword evidence="3" id="KW-1185">Reference proteome</keyword>
<name>A0AAW2CTL5_9ROSI</name>
<protein>
    <recommendedName>
        <fullName evidence="4">Protein-serine/threonine phosphatase</fullName>
    </recommendedName>
</protein>
<dbReference type="Proteomes" id="UP001459277">
    <property type="component" value="Unassembled WGS sequence"/>
</dbReference>